<dbReference type="KEGG" id="upl:DSM104440_00609"/>
<protein>
    <recommendedName>
        <fullName evidence="4">SPOR domain-containing protein</fullName>
    </recommendedName>
</protein>
<dbReference type="Proteomes" id="UP000503096">
    <property type="component" value="Chromosome"/>
</dbReference>
<keyword evidence="1" id="KW-0812">Transmembrane</keyword>
<name>A0A6M4H2P1_9PROT</name>
<evidence type="ECO:0000256" key="1">
    <source>
        <dbReference type="SAM" id="Phobius"/>
    </source>
</evidence>
<evidence type="ECO:0000313" key="2">
    <source>
        <dbReference type="EMBL" id="QJR13819.1"/>
    </source>
</evidence>
<evidence type="ECO:0008006" key="4">
    <source>
        <dbReference type="Google" id="ProtNLM"/>
    </source>
</evidence>
<dbReference type="InParanoid" id="A0A6M4H2P1"/>
<dbReference type="EMBL" id="CP053073">
    <property type="protein sequence ID" value="QJR13819.1"/>
    <property type="molecule type" value="Genomic_DNA"/>
</dbReference>
<keyword evidence="3" id="KW-1185">Reference proteome</keyword>
<feature type="transmembrane region" description="Helical" evidence="1">
    <location>
        <begin position="17"/>
        <end position="37"/>
    </location>
</feature>
<gene>
    <name evidence="2" type="ORF">DSM104440_00609</name>
</gene>
<organism evidence="2 3">
    <name type="scientific">Usitatibacter palustris</name>
    <dbReference type="NCBI Taxonomy" id="2732487"/>
    <lineage>
        <taxon>Bacteria</taxon>
        <taxon>Pseudomonadati</taxon>
        <taxon>Pseudomonadota</taxon>
        <taxon>Betaproteobacteria</taxon>
        <taxon>Nitrosomonadales</taxon>
        <taxon>Usitatibacteraceae</taxon>
        <taxon>Usitatibacter</taxon>
    </lineage>
</organism>
<accession>A0A6M4H2P1</accession>
<reference evidence="2 3" key="1">
    <citation type="submission" date="2020-04" db="EMBL/GenBank/DDBJ databases">
        <title>Usitatibacter rugosus gen. nov., sp. nov. and Usitatibacter palustris sp. nov., novel members of Usitatibacteraceae fam. nov. within the order Nitrosomonadales isolated from soil.</title>
        <authorList>
            <person name="Huber K.J."/>
            <person name="Neumann-Schaal M."/>
            <person name="Geppert A."/>
            <person name="Luckner M."/>
            <person name="Wanner G."/>
            <person name="Overmann J."/>
        </authorList>
    </citation>
    <scope>NUCLEOTIDE SEQUENCE [LARGE SCALE GENOMIC DNA]</scope>
    <source>
        <strain evidence="2 3">Swamp67</strain>
    </source>
</reference>
<evidence type="ECO:0000313" key="3">
    <source>
        <dbReference type="Proteomes" id="UP000503096"/>
    </source>
</evidence>
<sequence>MGSCSSPATPDDPVARLLFFLLIIANLAFGAHLFLASKTETVDFTARERNREEVKLVAVTPPLMAARKAEESRRTVQQLAGAACVEFFGVTAQEMSRARDAFAALKLGERLVERRVEEITRHWVFMPAAKDRRGAEVNMSFLRSKGLTEMSIRPDNSVSLGVFSTEEAARRYLATVESKGAKGAQSGPFSREVRETAFLIKEPDTEMVARLTVMQRDFPTASLRAVACPAAVAEATEPKK</sequence>
<keyword evidence="1" id="KW-0472">Membrane</keyword>
<keyword evidence="1" id="KW-1133">Transmembrane helix</keyword>
<dbReference type="AlphaFoldDB" id="A0A6M4H2P1"/>
<proteinExistence type="predicted"/>